<dbReference type="SUPFAM" id="SSF49452">
    <property type="entry name" value="Starch-binding domain-like"/>
    <property type="match status" value="1"/>
</dbReference>
<dbReference type="PANTHER" id="PTHR10343">
    <property type="entry name" value="5'-AMP-ACTIVATED PROTEIN KINASE , BETA SUBUNIT"/>
    <property type="match status" value="1"/>
</dbReference>
<dbReference type="InterPro" id="IPR002044">
    <property type="entry name" value="CBM20"/>
</dbReference>
<dbReference type="PROSITE" id="PS51257">
    <property type="entry name" value="PROKAR_LIPOPROTEIN"/>
    <property type="match status" value="1"/>
</dbReference>
<dbReference type="PROSITE" id="PS51166">
    <property type="entry name" value="CBM20"/>
    <property type="match status" value="1"/>
</dbReference>
<accession>A0AA46DXL9</accession>
<dbReference type="InterPro" id="IPR013784">
    <property type="entry name" value="Carb-bd-like_fold"/>
</dbReference>
<evidence type="ECO:0000313" key="2">
    <source>
        <dbReference type="EMBL" id="TDT68524.1"/>
    </source>
</evidence>
<dbReference type="SUPFAM" id="SSF81296">
    <property type="entry name" value="E set domains"/>
    <property type="match status" value="1"/>
</dbReference>
<reference evidence="2 3" key="1">
    <citation type="submission" date="2019-03" db="EMBL/GenBank/DDBJ databases">
        <title>Genomic Encyclopedia of Type Strains, Phase IV (KMG-IV): sequencing the most valuable type-strain genomes for metagenomic binning, comparative biology and taxonomic classification.</title>
        <authorList>
            <person name="Goeker M."/>
        </authorList>
    </citation>
    <scope>NUCLEOTIDE SEQUENCE [LARGE SCALE GENOMIC DNA]</scope>
    <source>
        <strain evidence="2 3">DSM 100055</strain>
    </source>
</reference>
<sequence length="319" mass="34572">MKKILNIFLILLSLAIIGCEGMLKDASEAGAGFGDIIVKQSNILIDSNLETTSGSGVTVTEGGIDFTTAEVKINGTSKGIGEKFEGLKSGEYKVTVEVKSIDKKDLYYGTEVVKLKVAEVLQPKITLDSWESAVNSWKITFNPTEAGVTVANEVHLVGTLNGWDPTDKTYSLVKQSDGTWSAIYDLDEGTEFKFIYDSTEWNGNDIGNNGANYKLGTNTDGVAEPVLAWKITFNPTEAGVTVANEVHLVGTLNGWDPTDKTYSLVKQSDGTWSAIYDLDEGTEFKFIYDSTEWNGNDIGNNGANYKLGTNTDGVATMDF</sequence>
<evidence type="ECO:0000313" key="3">
    <source>
        <dbReference type="Proteomes" id="UP000294678"/>
    </source>
</evidence>
<dbReference type="RefSeq" id="WP_134113460.1">
    <property type="nucleotide sequence ID" value="NZ_SOBG01000007.1"/>
</dbReference>
<protein>
    <recommendedName>
        <fullName evidence="1">CBM20 domain-containing protein</fullName>
    </recommendedName>
</protein>
<dbReference type="PANTHER" id="PTHR10343:SF84">
    <property type="entry name" value="5'-AMP-ACTIVATED PROTEIN KINASE SUBUNIT BETA-1"/>
    <property type="match status" value="1"/>
</dbReference>
<dbReference type="InterPro" id="IPR014756">
    <property type="entry name" value="Ig_E-set"/>
</dbReference>
<dbReference type="Gene3D" id="2.60.40.3620">
    <property type="match status" value="2"/>
</dbReference>
<feature type="domain" description="CBM20" evidence="1">
    <location>
        <begin position="131"/>
        <end position="231"/>
    </location>
</feature>
<name>A0AA46DXL9_9FUSO</name>
<dbReference type="EMBL" id="SOBG01000007">
    <property type="protein sequence ID" value="TDT68524.1"/>
    <property type="molecule type" value="Genomic_DNA"/>
</dbReference>
<keyword evidence="3" id="KW-1185">Reference proteome</keyword>
<dbReference type="AlphaFoldDB" id="A0AA46DXL9"/>
<proteinExistence type="predicted"/>
<organism evidence="2 3">
    <name type="scientific">Hypnocyclicus thermotrophus</name>
    <dbReference type="NCBI Taxonomy" id="1627895"/>
    <lineage>
        <taxon>Bacteria</taxon>
        <taxon>Fusobacteriati</taxon>
        <taxon>Fusobacteriota</taxon>
        <taxon>Fusobacteriia</taxon>
        <taxon>Fusobacteriales</taxon>
        <taxon>Fusobacteriaceae</taxon>
        <taxon>Hypnocyclicus</taxon>
    </lineage>
</organism>
<comment type="caution">
    <text evidence="2">The sequence shown here is derived from an EMBL/GenBank/DDBJ whole genome shotgun (WGS) entry which is preliminary data.</text>
</comment>
<dbReference type="GO" id="GO:2001070">
    <property type="term" value="F:starch binding"/>
    <property type="evidence" value="ECO:0007669"/>
    <property type="project" value="InterPro"/>
</dbReference>
<evidence type="ECO:0000259" key="1">
    <source>
        <dbReference type="PROSITE" id="PS51166"/>
    </source>
</evidence>
<dbReference type="Proteomes" id="UP000294678">
    <property type="component" value="Unassembled WGS sequence"/>
</dbReference>
<gene>
    <name evidence="2" type="ORF">EV215_1591</name>
</gene>
<dbReference type="SMART" id="SM01065">
    <property type="entry name" value="CBM_2"/>
    <property type="match status" value="2"/>
</dbReference>
<dbReference type="InterPro" id="IPR050827">
    <property type="entry name" value="CRP1_MDG1_kinase"/>
</dbReference>